<feature type="compositionally biased region" description="Polar residues" evidence="1">
    <location>
        <begin position="55"/>
        <end position="78"/>
    </location>
</feature>
<dbReference type="EMBL" id="UZAF01021674">
    <property type="protein sequence ID" value="VDO80013.1"/>
    <property type="molecule type" value="Genomic_DNA"/>
</dbReference>
<sequence length="221" mass="23111">MISGYQQPSQSTTAQRLSQNESHGGGYILLRQASPTGGQTTIRLVSTAPGGGENANRSGTTSNQSQKAATGSSTSASRPQRVHIVHAPTSSSSQFVQKVPQEGVTVTASGSAGMVGNVKKDTLTMVVDPSSYYSNGAQKMYRLVNVSDLDSGVHPPPRKRIAVMQKQPGQNTAVAGESSSLGSTRTSSVTGPRGQLGDDIIIDDGIEERTVVIEQHDSDSR</sequence>
<organism evidence="4">
    <name type="scientific">Haemonchus placei</name>
    <name type="common">Barber's pole worm</name>
    <dbReference type="NCBI Taxonomy" id="6290"/>
    <lineage>
        <taxon>Eukaryota</taxon>
        <taxon>Metazoa</taxon>
        <taxon>Ecdysozoa</taxon>
        <taxon>Nematoda</taxon>
        <taxon>Chromadorea</taxon>
        <taxon>Rhabditida</taxon>
        <taxon>Rhabditina</taxon>
        <taxon>Rhabditomorpha</taxon>
        <taxon>Strongyloidea</taxon>
        <taxon>Trichostrongylidae</taxon>
        <taxon>Haemonchus</taxon>
    </lineage>
</organism>
<feature type="compositionally biased region" description="Polar residues" evidence="1">
    <location>
        <begin position="33"/>
        <end position="44"/>
    </location>
</feature>
<dbReference type="WBParaSite" id="HPLM_0001989701-mRNA-1">
    <property type="protein sequence ID" value="HPLM_0001989701-mRNA-1"/>
    <property type="gene ID" value="HPLM_0001989701"/>
</dbReference>
<proteinExistence type="predicted"/>
<dbReference type="STRING" id="6290.A0A0N4X6A5"/>
<feature type="region of interest" description="Disordered" evidence="1">
    <location>
        <begin position="165"/>
        <end position="199"/>
    </location>
</feature>
<dbReference type="Proteomes" id="UP000268014">
    <property type="component" value="Unassembled WGS sequence"/>
</dbReference>
<accession>A0A0N4X6A5</accession>
<feature type="region of interest" description="Disordered" evidence="1">
    <location>
        <begin position="1"/>
        <end position="80"/>
    </location>
</feature>
<reference evidence="4" key="1">
    <citation type="submission" date="2017-02" db="UniProtKB">
        <authorList>
            <consortium name="WormBaseParasite"/>
        </authorList>
    </citation>
    <scope>IDENTIFICATION</scope>
</reference>
<gene>
    <name evidence="2" type="ORF">HPLM_LOCUS19889</name>
</gene>
<dbReference type="AlphaFoldDB" id="A0A0N4X6A5"/>
<name>A0A0N4X6A5_HAEPC</name>
<evidence type="ECO:0000313" key="4">
    <source>
        <dbReference type="WBParaSite" id="HPLM_0001989701-mRNA-1"/>
    </source>
</evidence>
<dbReference type="OrthoDB" id="5872486at2759"/>
<feature type="compositionally biased region" description="Low complexity" evidence="1">
    <location>
        <begin position="176"/>
        <end position="191"/>
    </location>
</feature>
<evidence type="ECO:0000256" key="1">
    <source>
        <dbReference type="SAM" id="MobiDB-lite"/>
    </source>
</evidence>
<keyword evidence="3" id="KW-1185">Reference proteome</keyword>
<reference evidence="2 3" key="2">
    <citation type="submission" date="2018-11" db="EMBL/GenBank/DDBJ databases">
        <authorList>
            <consortium name="Pathogen Informatics"/>
        </authorList>
    </citation>
    <scope>NUCLEOTIDE SEQUENCE [LARGE SCALE GENOMIC DNA]</scope>
    <source>
        <strain evidence="2 3">MHpl1</strain>
    </source>
</reference>
<protein>
    <submittedName>
        <fullName evidence="4">KID domain-containing protein</fullName>
    </submittedName>
</protein>
<evidence type="ECO:0000313" key="2">
    <source>
        <dbReference type="EMBL" id="VDO80013.1"/>
    </source>
</evidence>
<feature type="compositionally biased region" description="Polar residues" evidence="1">
    <location>
        <begin position="1"/>
        <end position="22"/>
    </location>
</feature>
<evidence type="ECO:0000313" key="3">
    <source>
        <dbReference type="Proteomes" id="UP000268014"/>
    </source>
</evidence>